<dbReference type="AlphaFoldDB" id="A0A7S2ZFY4"/>
<dbReference type="GO" id="GO:0046166">
    <property type="term" value="P:glyceraldehyde-3-phosphate biosynthetic process"/>
    <property type="evidence" value="ECO:0007669"/>
    <property type="project" value="TreeGrafter"/>
</dbReference>
<dbReference type="GO" id="GO:0004807">
    <property type="term" value="F:triose-phosphate isomerase activity"/>
    <property type="evidence" value="ECO:0007669"/>
    <property type="project" value="UniProtKB-EC"/>
</dbReference>
<dbReference type="GO" id="GO:0006096">
    <property type="term" value="P:glycolytic process"/>
    <property type="evidence" value="ECO:0007669"/>
    <property type="project" value="UniProtKB-UniPathway"/>
</dbReference>
<keyword evidence="3 4" id="KW-0413">Isomerase</keyword>
<keyword evidence="4" id="KW-0312">Gluconeogenesis</keyword>
<dbReference type="CDD" id="cd00311">
    <property type="entry name" value="TIM"/>
    <property type="match status" value="1"/>
</dbReference>
<dbReference type="InterPro" id="IPR035990">
    <property type="entry name" value="TIM_sf"/>
</dbReference>
<organism evidence="5">
    <name type="scientific">Rhodosorus marinus</name>
    <dbReference type="NCBI Taxonomy" id="101924"/>
    <lineage>
        <taxon>Eukaryota</taxon>
        <taxon>Rhodophyta</taxon>
        <taxon>Stylonematophyceae</taxon>
        <taxon>Stylonematales</taxon>
        <taxon>Stylonemataceae</taxon>
        <taxon>Rhodosorus</taxon>
    </lineage>
</organism>
<evidence type="ECO:0000256" key="3">
    <source>
        <dbReference type="ARBA" id="ARBA00023235"/>
    </source>
</evidence>
<evidence type="ECO:0000313" key="5">
    <source>
        <dbReference type="EMBL" id="CAE0038972.1"/>
    </source>
</evidence>
<dbReference type="InterPro" id="IPR013785">
    <property type="entry name" value="Aldolase_TIM"/>
</dbReference>
<dbReference type="PROSITE" id="PS00171">
    <property type="entry name" value="TIM_1"/>
    <property type="match status" value="1"/>
</dbReference>
<comment type="similarity">
    <text evidence="1 4">Belongs to the triosephosphate isomerase family.</text>
</comment>
<dbReference type="GO" id="GO:0005829">
    <property type="term" value="C:cytosol"/>
    <property type="evidence" value="ECO:0007669"/>
    <property type="project" value="TreeGrafter"/>
</dbReference>
<dbReference type="PANTHER" id="PTHR21139">
    <property type="entry name" value="TRIOSEPHOSPHATE ISOMERASE"/>
    <property type="match status" value="1"/>
</dbReference>
<dbReference type="SUPFAM" id="SSF51351">
    <property type="entry name" value="Triosephosphate isomerase (TIM)"/>
    <property type="match status" value="1"/>
</dbReference>
<dbReference type="PANTHER" id="PTHR21139:SF2">
    <property type="entry name" value="TRIOSEPHOSPHATE ISOMERASE"/>
    <property type="match status" value="1"/>
</dbReference>
<protein>
    <recommendedName>
        <fullName evidence="4">Triosephosphate isomerase</fullName>
        <ecNumber evidence="4">5.3.1.1</ecNumber>
    </recommendedName>
</protein>
<accession>A0A7S2ZFY4</accession>
<dbReference type="EMBL" id="HBHW01009213">
    <property type="protein sequence ID" value="CAE0038972.1"/>
    <property type="molecule type" value="Transcribed_RNA"/>
</dbReference>
<name>A0A7S2ZFY4_9RHOD</name>
<dbReference type="Pfam" id="PF00121">
    <property type="entry name" value="TIM"/>
    <property type="match status" value="1"/>
</dbReference>
<evidence type="ECO:0000256" key="2">
    <source>
        <dbReference type="ARBA" id="ARBA00011738"/>
    </source>
</evidence>
<dbReference type="InterPro" id="IPR020861">
    <property type="entry name" value="Triosephosphate_isomerase_AS"/>
</dbReference>
<dbReference type="InterPro" id="IPR000652">
    <property type="entry name" value="Triosephosphate_isomerase"/>
</dbReference>
<dbReference type="EC" id="5.3.1.1" evidence="4"/>
<evidence type="ECO:0000256" key="1">
    <source>
        <dbReference type="ARBA" id="ARBA00007422"/>
    </source>
</evidence>
<comment type="pathway">
    <text evidence="4">Carbohydrate biosynthesis; gluconeogenesis.</text>
</comment>
<comment type="pathway">
    <text evidence="4">Carbohydrate degradation; glycolysis; D-glyceraldehyde 3-phosphate from glycerone phosphate: step 1/1.</text>
</comment>
<dbReference type="Gene3D" id="3.20.20.70">
    <property type="entry name" value="Aldolase class I"/>
    <property type="match status" value="1"/>
</dbReference>
<dbReference type="PROSITE" id="PS51440">
    <property type="entry name" value="TIM_2"/>
    <property type="match status" value="1"/>
</dbReference>
<proteinExistence type="inferred from homology"/>
<reference evidence="5" key="1">
    <citation type="submission" date="2021-01" db="EMBL/GenBank/DDBJ databases">
        <authorList>
            <person name="Corre E."/>
            <person name="Pelletier E."/>
            <person name="Niang G."/>
            <person name="Scheremetjew M."/>
            <person name="Finn R."/>
            <person name="Kale V."/>
            <person name="Holt S."/>
            <person name="Cochrane G."/>
            <person name="Meng A."/>
            <person name="Brown T."/>
            <person name="Cohen L."/>
        </authorList>
    </citation>
    <scope>NUCLEOTIDE SEQUENCE</scope>
    <source>
        <strain evidence="5">CCMP 769</strain>
    </source>
</reference>
<dbReference type="GO" id="GO:0019563">
    <property type="term" value="P:glycerol catabolic process"/>
    <property type="evidence" value="ECO:0007669"/>
    <property type="project" value="TreeGrafter"/>
</dbReference>
<gene>
    <name evidence="5" type="ORF">RMAR00112_LOCUS6931</name>
</gene>
<dbReference type="GO" id="GO:0006094">
    <property type="term" value="P:gluconeogenesis"/>
    <property type="evidence" value="ECO:0007669"/>
    <property type="project" value="UniProtKB-UniPathway"/>
</dbReference>
<comment type="subunit">
    <text evidence="2">Homodimer.</text>
</comment>
<keyword evidence="4" id="KW-0324">Glycolysis</keyword>
<comment type="catalytic activity">
    <reaction evidence="4">
        <text>D-glyceraldehyde 3-phosphate = dihydroxyacetone phosphate</text>
        <dbReference type="Rhea" id="RHEA:18585"/>
        <dbReference type="ChEBI" id="CHEBI:57642"/>
        <dbReference type="ChEBI" id="CHEBI:59776"/>
        <dbReference type="EC" id="5.3.1.1"/>
    </reaction>
</comment>
<sequence>MPILKESDETIAQKVAYALEKGLKVMPCIGELLEEREAGKTNEVNERQLKAIAGAVTDWTNVVIAYEPVWAIGTGKVATPEQAQEVHAHLRSWISENVSAEVRSPFISHVYTIASQPLRLNPCPLVVGCAEC</sequence>
<evidence type="ECO:0000256" key="4">
    <source>
        <dbReference type="RuleBase" id="RU363013"/>
    </source>
</evidence>
<dbReference type="UniPathway" id="UPA00138"/>
<dbReference type="UniPathway" id="UPA00109">
    <property type="reaction ID" value="UER00189"/>
</dbReference>